<accession>A0A915KMR3</accession>
<dbReference type="Proteomes" id="UP000887565">
    <property type="component" value="Unplaced"/>
</dbReference>
<protein>
    <submittedName>
        <fullName evidence="3">Uncharacterized protein</fullName>
    </submittedName>
</protein>
<evidence type="ECO:0000313" key="3">
    <source>
        <dbReference type="WBParaSite" id="nRc.2.0.1.t40071-RA"/>
    </source>
</evidence>
<evidence type="ECO:0000313" key="2">
    <source>
        <dbReference type="Proteomes" id="UP000887565"/>
    </source>
</evidence>
<keyword evidence="2" id="KW-1185">Reference proteome</keyword>
<dbReference type="AlphaFoldDB" id="A0A915KMR3"/>
<dbReference type="WBParaSite" id="nRc.2.0.1.t40071-RA">
    <property type="protein sequence ID" value="nRc.2.0.1.t40071-RA"/>
    <property type="gene ID" value="nRc.2.0.1.g40071"/>
</dbReference>
<feature type="region of interest" description="Disordered" evidence="1">
    <location>
        <begin position="1"/>
        <end position="22"/>
    </location>
</feature>
<proteinExistence type="predicted"/>
<name>A0A915KMR3_ROMCU</name>
<sequence>MASTTPSSSAQRPADPSKDQCSDLRRNERLLFLVPGTVVIAEVLIQGHRSIHCANVNGHSNANTKAAEEKSVICVAVAIRPEGAAGVGRADASVDGGSFAIFKSKIGISNCSSSAGFNVDTQDWAFE</sequence>
<evidence type="ECO:0000256" key="1">
    <source>
        <dbReference type="SAM" id="MobiDB-lite"/>
    </source>
</evidence>
<reference evidence="3" key="1">
    <citation type="submission" date="2022-11" db="UniProtKB">
        <authorList>
            <consortium name="WormBaseParasite"/>
        </authorList>
    </citation>
    <scope>IDENTIFICATION</scope>
</reference>
<feature type="compositionally biased region" description="Polar residues" evidence="1">
    <location>
        <begin position="1"/>
        <end position="11"/>
    </location>
</feature>
<organism evidence="2 3">
    <name type="scientific">Romanomermis culicivorax</name>
    <name type="common">Nematode worm</name>
    <dbReference type="NCBI Taxonomy" id="13658"/>
    <lineage>
        <taxon>Eukaryota</taxon>
        <taxon>Metazoa</taxon>
        <taxon>Ecdysozoa</taxon>
        <taxon>Nematoda</taxon>
        <taxon>Enoplea</taxon>
        <taxon>Dorylaimia</taxon>
        <taxon>Mermithida</taxon>
        <taxon>Mermithoidea</taxon>
        <taxon>Mermithidae</taxon>
        <taxon>Romanomermis</taxon>
    </lineage>
</organism>